<feature type="chain" id="PRO_5045871511" description="Ig-like domain-containing protein" evidence="1">
    <location>
        <begin position="32"/>
        <end position="135"/>
    </location>
</feature>
<protein>
    <recommendedName>
        <fullName evidence="4">Ig-like domain-containing protein</fullName>
    </recommendedName>
</protein>
<dbReference type="EMBL" id="JNFP01000019">
    <property type="protein sequence ID" value="KIA63662.1"/>
    <property type="molecule type" value="Genomic_DNA"/>
</dbReference>
<sequence length="135" mass="13983">MRVFKQLSMIAAAVVVAGAVGGAVGSADVTAAPVASTYHVKMTITGPNVVGQVTTVTITGDCVGYPPSQRIGLLINGDYWASFTNPTCDPGDSHWGQVGWTPTNPGDHTLTAYMTIYDEKVESVSETVTIGPAVP</sequence>
<dbReference type="InterPro" id="IPR013783">
    <property type="entry name" value="Ig-like_fold"/>
</dbReference>
<accession>A0ABR4ZEZ7</accession>
<dbReference type="Gene3D" id="2.60.40.10">
    <property type="entry name" value="Immunoglobulins"/>
    <property type="match status" value="1"/>
</dbReference>
<proteinExistence type="predicted"/>
<organism evidence="2 3">
    <name type="scientific">Nocardia vulneris</name>
    <dbReference type="NCBI Taxonomy" id="1141657"/>
    <lineage>
        <taxon>Bacteria</taxon>
        <taxon>Bacillati</taxon>
        <taxon>Actinomycetota</taxon>
        <taxon>Actinomycetes</taxon>
        <taxon>Mycobacteriales</taxon>
        <taxon>Nocardiaceae</taxon>
        <taxon>Nocardia</taxon>
    </lineage>
</organism>
<keyword evidence="3" id="KW-1185">Reference proteome</keyword>
<dbReference type="Proteomes" id="UP000031364">
    <property type="component" value="Unassembled WGS sequence"/>
</dbReference>
<reference evidence="2 3" key="1">
    <citation type="journal article" date="2014" name="Int. J. Syst. Evol. Microbiol.">
        <title>Nocardia vulneris sp. nov., isolated from wounds of human patients in North America.</title>
        <authorList>
            <person name="Lasker B.A."/>
            <person name="Bell M."/>
            <person name="Klenk H.P."/>
            <person name="Sproer C."/>
            <person name="Schumann C."/>
            <person name="Schumann P."/>
            <person name="Brown J.M."/>
        </authorList>
    </citation>
    <scope>NUCLEOTIDE SEQUENCE [LARGE SCALE GENOMIC DNA]</scope>
    <source>
        <strain evidence="2 3">W9851</strain>
    </source>
</reference>
<evidence type="ECO:0008006" key="4">
    <source>
        <dbReference type="Google" id="ProtNLM"/>
    </source>
</evidence>
<feature type="signal peptide" evidence="1">
    <location>
        <begin position="1"/>
        <end position="31"/>
    </location>
</feature>
<evidence type="ECO:0000313" key="3">
    <source>
        <dbReference type="Proteomes" id="UP000031364"/>
    </source>
</evidence>
<dbReference type="RefSeq" id="WP_043671674.1">
    <property type="nucleotide sequence ID" value="NZ_BDCI01000022.1"/>
</dbReference>
<evidence type="ECO:0000313" key="2">
    <source>
        <dbReference type="EMBL" id="KIA63662.1"/>
    </source>
</evidence>
<keyword evidence="1" id="KW-0732">Signal</keyword>
<gene>
    <name evidence="2" type="ORF">FG87_17730</name>
</gene>
<name>A0ABR4ZEZ7_9NOCA</name>
<evidence type="ECO:0000256" key="1">
    <source>
        <dbReference type="SAM" id="SignalP"/>
    </source>
</evidence>
<comment type="caution">
    <text evidence="2">The sequence shown here is derived from an EMBL/GenBank/DDBJ whole genome shotgun (WGS) entry which is preliminary data.</text>
</comment>